<evidence type="ECO:0000259" key="1">
    <source>
        <dbReference type="Pfam" id="PF13622"/>
    </source>
</evidence>
<evidence type="ECO:0000313" key="3">
    <source>
        <dbReference type="EMBL" id="KAL1869759.1"/>
    </source>
</evidence>
<reference evidence="3 4" key="1">
    <citation type="journal article" date="2024" name="IMA Fungus">
        <title>IMA Genome - F19 : A genome assembly and annotation guide to empower mycologists, including annotated draft genome sequences of Ceratocystis pirilliformis, Diaporthe australafricana, Fusarium ophioides, Paecilomyces lecythidis, and Sporothrix stenoceras.</title>
        <authorList>
            <person name="Aylward J."/>
            <person name="Wilson A.M."/>
            <person name="Visagie C.M."/>
            <person name="Spraker J."/>
            <person name="Barnes I."/>
            <person name="Buitendag C."/>
            <person name="Ceriani C."/>
            <person name="Del Mar Angel L."/>
            <person name="du Plessis D."/>
            <person name="Fuchs T."/>
            <person name="Gasser K."/>
            <person name="Kramer D."/>
            <person name="Li W."/>
            <person name="Munsamy K."/>
            <person name="Piso A."/>
            <person name="Price J.L."/>
            <person name="Sonnekus B."/>
            <person name="Thomas C."/>
            <person name="van der Nest A."/>
            <person name="van Dijk A."/>
            <person name="van Heerden A."/>
            <person name="van Vuuren N."/>
            <person name="Yilmaz N."/>
            <person name="Duong T.A."/>
            <person name="van der Merwe N.A."/>
            <person name="Wingfield M.J."/>
            <person name="Wingfield B.D."/>
        </authorList>
    </citation>
    <scope>NUCLEOTIDE SEQUENCE [LARGE SCALE GENOMIC DNA]</scope>
    <source>
        <strain evidence="3 4">CMW 18167</strain>
    </source>
</reference>
<evidence type="ECO:0000259" key="2">
    <source>
        <dbReference type="Pfam" id="PF20789"/>
    </source>
</evidence>
<dbReference type="Gene3D" id="2.40.160.210">
    <property type="entry name" value="Acyl-CoA thioesterase, double hotdog domain"/>
    <property type="match status" value="1"/>
</dbReference>
<dbReference type="PANTHER" id="PTHR38110:SF1">
    <property type="entry name" value="THIOESTERASE DOMAIN-CONTAINING PROTEIN"/>
    <property type="match status" value="1"/>
</dbReference>
<dbReference type="InterPro" id="IPR049449">
    <property type="entry name" value="TesB_ACOT8-like_N"/>
</dbReference>
<protein>
    <recommendedName>
        <fullName evidence="5">Thioesterase-like superfamily-domain-containing protein</fullName>
    </recommendedName>
</protein>
<sequence>MSEPCHSSVFEKAIAVVPIGSNTYSAYLHPAWCIGAVPHGGYTTSILYRAAVVHFAKKNATNKRWKRAPEPIGLQISFLRRTFTGPAILTVQDVKLGLRVSTIHLTLSQKRENSSATKEMGNGDELEVKLVAYITVSPPDMEEGPVVKGTWNLSPPSPPGSLPDGLVDFKKLTENKRDGDWARGRLPPPALAAARQLEIYSPSSTLSPRTLEEKTKQVVDQWARFTPDGKPAKWSNEAVMYLADIFPEALDRMSAMETTRLLPIDGSEGNAKSAAKGPFWYPSVTMNIDLKTRIPPKGIEWLHSRVVTRMLRGGRADLDVVILDQNEELVATSSQVALVVDASRNVKGRQDPGKL</sequence>
<dbReference type="Proteomes" id="UP001583193">
    <property type="component" value="Unassembled WGS sequence"/>
</dbReference>
<name>A0ABR3X1S8_9EURO</name>
<comment type="caution">
    <text evidence="3">The sequence shown here is derived from an EMBL/GenBank/DDBJ whole genome shotgun (WGS) entry which is preliminary data.</text>
</comment>
<evidence type="ECO:0000313" key="4">
    <source>
        <dbReference type="Proteomes" id="UP001583193"/>
    </source>
</evidence>
<evidence type="ECO:0008006" key="5">
    <source>
        <dbReference type="Google" id="ProtNLM"/>
    </source>
</evidence>
<dbReference type="Pfam" id="PF13622">
    <property type="entry name" value="4HBT_3"/>
    <property type="match status" value="1"/>
</dbReference>
<dbReference type="PANTHER" id="PTHR38110">
    <property type="entry name" value="CHROMOSOME 23, WHOLE GENOME SHOTGUN SEQUENCE"/>
    <property type="match status" value="1"/>
</dbReference>
<dbReference type="Pfam" id="PF20789">
    <property type="entry name" value="4HBT_3C"/>
    <property type="match status" value="1"/>
</dbReference>
<proteinExistence type="predicted"/>
<feature type="domain" description="Acyl-CoA thioesterase-like C-terminal" evidence="2">
    <location>
        <begin position="192"/>
        <end position="339"/>
    </location>
</feature>
<gene>
    <name evidence="3" type="ORF">Plec18167_007683</name>
</gene>
<organism evidence="3 4">
    <name type="scientific">Paecilomyces lecythidis</name>
    <dbReference type="NCBI Taxonomy" id="3004212"/>
    <lineage>
        <taxon>Eukaryota</taxon>
        <taxon>Fungi</taxon>
        <taxon>Dikarya</taxon>
        <taxon>Ascomycota</taxon>
        <taxon>Pezizomycotina</taxon>
        <taxon>Eurotiomycetes</taxon>
        <taxon>Eurotiomycetidae</taxon>
        <taxon>Eurotiales</taxon>
        <taxon>Thermoascaceae</taxon>
        <taxon>Paecilomyces</taxon>
    </lineage>
</organism>
<dbReference type="EMBL" id="JAVDPF010000033">
    <property type="protein sequence ID" value="KAL1869759.1"/>
    <property type="molecule type" value="Genomic_DNA"/>
</dbReference>
<dbReference type="InterPro" id="IPR052389">
    <property type="entry name" value="Sec_Metab_Biosynth-Assoc"/>
</dbReference>
<dbReference type="InterPro" id="IPR029069">
    <property type="entry name" value="HotDog_dom_sf"/>
</dbReference>
<feature type="domain" description="Acyl-CoA thioesterase-like N-terminal HotDog" evidence="1">
    <location>
        <begin position="29"/>
        <end position="111"/>
    </location>
</feature>
<keyword evidence="4" id="KW-1185">Reference proteome</keyword>
<dbReference type="InterPro" id="IPR049450">
    <property type="entry name" value="ACOT8-like_C"/>
</dbReference>
<dbReference type="SUPFAM" id="SSF54637">
    <property type="entry name" value="Thioesterase/thiol ester dehydrase-isomerase"/>
    <property type="match status" value="1"/>
</dbReference>
<accession>A0ABR3X1S8</accession>
<dbReference type="InterPro" id="IPR042171">
    <property type="entry name" value="Acyl-CoA_hotdog"/>
</dbReference>